<evidence type="ECO:0000313" key="5">
    <source>
        <dbReference type="EMBL" id="MFD1677383.1"/>
    </source>
</evidence>
<name>A0ABW4JN04_9BACL</name>
<keyword evidence="6" id="KW-1185">Reference proteome</keyword>
<dbReference type="Gene3D" id="3.40.50.1820">
    <property type="entry name" value="alpha/beta hydrolase"/>
    <property type="match status" value="1"/>
</dbReference>
<keyword evidence="1" id="KW-0719">Serine esterase</keyword>
<evidence type="ECO:0000259" key="4">
    <source>
        <dbReference type="Pfam" id="PF22244"/>
    </source>
</evidence>
<dbReference type="InterPro" id="IPR054579">
    <property type="entry name" value="GCE-like_dom"/>
</dbReference>
<evidence type="ECO:0000256" key="1">
    <source>
        <dbReference type="ARBA" id="ARBA00022487"/>
    </source>
</evidence>
<gene>
    <name evidence="5" type="ORF">ACFSB2_22165</name>
</gene>
<dbReference type="InterPro" id="IPR029058">
    <property type="entry name" value="AB_hydrolase_fold"/>
</dbReference>
<feature type="domain" description="4-O-methyl-glucuronoyl methylesterase-like" evidence="4">
    <location>
        <begin position="170"/>
        <end position="319"/>
    </location>
</feature>
<keyword evidence="3" id="KW-0378">Hydrolase</keyword>
<dbReference type="Pfam" id="PF22244">
    <property type="entry name" value="GCE_fung"/>
    <property type="match status" value="1"/>
</dbReference>
<reference evidence="6" key="1">
    <citation type="journal article" date="2019" name="Int. J. Syst. Evol. Microbiol.">
        <title>The Global Catalogue of Microorganisms (GCM) 10K type strain sequencing project: providing services to taxonomists for standard genome sequencing and annotation.</title>
        <authorList>
            <consortium name="The Broad Institute Genomics Platform"/>
            <consortium name="The Broad Institute Genome Sequencing Center for Infectious Disease"/>
            <person name="Wu L."/>
            <person name="Ma J."/>
        </authorList>
    </citation>
    <scope>NUCLEOTIDE SEQUENCE [LARGE SCALE GENOMIC DNA]</scope>
    <source>
        <strain evidence="6">CGMCC 1.12286</strain>
    </source>
</reference>
<evidence type="ECO:0000313" key="6">
    <source>
        <dbReference type="Proteomes" id="UP001597079"/>
    </source>
</evidence>
<proteinExistence type="predicted"/>
<dbReference type="SUPFAM" id="SSF53474">
    <property type="entry name" value="alpha/beta-Hydrolases"/>
    <property type="match status" value="1"/>
</dbReference>
<dbReference type="RefSeq" id="WP_377945281.1">
    <property type="nucleotide sequence ID" value="NZ_JBHUCX010000092.1"/>
</dbReference>
<dbReference type="EMBL" id="JBHUCX010000092">
    <property type="protein sequence ID" value="MFD1677383.1"/>
    <property type="molecule type" value="Genomic_DNA"/>
</dbReference>
<protein>
    <recommendedName>
        <fullName evidence="4">4-O-methyl-glucuronoyl methylesterase-like domain-containing protein</fullName>
    </recommendedName>
</protein>
<organism evidence="5 6">
    <name type="scientific">Alicyclobacillus fodiniaquatilis</name>
    <dbReference type="NCBI Taxonomy" id="1661150"/>
    <lineage>
        <taxon>Bacteria</taxon>
        <taxon>Bacillati</taxon>
        <taxon>Bacillota</taxon>
        <taxon>Bacilli</taxon>
        <taxon>Bacillales</taxon>
        <taxon>Alicyclobacillaceae</taxon>
        <taxon>Alicyclobacillus</taxon>
    </lineage>
</organism>
<comment type="caution">
    <text evidence="5">The sequence shown here is derived from an EMBL/GenBank/DDBJ whole genome shotgun (WGS) entry which is preliminary data.</text>
</comment>
<evidence type="ECO:0000256" key="3">
    <source>
        <dbReference type="ARBA" id="ARBA00022801"/>
    </source>
</evidence>
<keyword evidence="2" id="KW-0732">Signal</keyword>
<dbReference type="Proteomes" id="UP001597079">
    <property type="component" value="Unassembled WGS sequence"/>
</dbReference>
<evidence type="ECO:0000256" key="2">
    <source>
        <dbReference type="ARBA" id="ARBA00022729"/>
    </source>
</evidence>
<sequence>MINDRNIPSIFGDESQYWKGTRRKEVLDLFSNEMYGRLPADDGETAYRELSSTEIAFGGEVARKEIIHVDVAGKNGSYSYPFIFITPLSGGPYVTHLHLSFNNPEEVRAGLLDANGAWTQNENYPPIELLLKKKQALAICFAADIEPDDNQNFPQGLASTILPDYEQCSGEDMGMIGAWAWGMRLIVDYLVTRTEVNQKRLIASGCSRLGKAALWYGATDERIYCTVSFNSGCGGAAISRNKRGETIGRMMETFPRWLCKNMQKYAENEDKMPFDQHMLLGLAAPRLLYVTSSSKDDWSDPASEFLGCVLANEAYRQYGRLGMTTDLFPEPGVQLHEGDIGYHVRDGEHGVKTYDWEKLLEFVERKGQED</sequence>
<accession>A0ABW4JN04</accession>